<name>A0A8D8BBX9_CULPI</name>
<accession>A0A8D8BBX9</accession>
<organism evidence="1">
    <name type="scientific">Culex pipiens</name>
    <name type="common">House mosquito</name>
    <dbReference type="NCBI Taxonomy" id="7175"/>
    <lineage>
        <taxon>Eukaryota</taxon>
        <taxon>Metazoa</taxon>
        <taxon>Ecdysozoa</taxon>
        <taxon>Arthropoda</taxon>
        <taxon>Hexapoda</taxon>
        <taxon>Insecta</taxon>
        <taxon>Pterygota</taxon>
        <taxon>Neoptera</taxon>
        <taxon>Endopterygota</taxon>
        <taxon>Diptera</taxon>
        <taxon>Nematocera</taxon>
        <taxon>Culicoidea</taxon>
        <taxon>Culicidae</taxon>
        <taxon>Culicinae</taxon>
        <taxon>Culicini</taxon>
        <taxon>Culex</taxon>
        <taxon>Culex</taxon>
    </lineage>
</organism>
<reference evidence="1" key="1">
    <citation type="submission" date="2021-05" db="EMBL/GenBank/DDBJ databases">
        <authorList>
            <person name="Alioto T."/>
            <person name="Alioto T."/>
            <person name="Gomez Garrido J."/>
        </authorList>
    </citation>
    <scope>NUCLEOTIDE SEQUENCE</scope>
</reference>
<sequence>MPSSNNFKMLAFPLIQAFLSSPFNSKRYTMPPLLNWKIRLLPTRTVFLTHSSSPNSTAVCSNTFIKFLTFPSFTFNCASSVTKRSCSLNPRNTSNSSTVTLSLTYCS</sequence>
<proteinExistence type="predicted"/>
<dbReference type="EMBL" id="HBUE01072435">
    <property type="protein sequence ID" value="CAG6473184.1"/>
    <property type="molecule type" value="Transcribed_RNA"/>
</dbReference>
<evidence type="ECO:0000313" key="1">
    <source>
        <dbReference type="EMBL" id="CAG6473184.1"/>
    </source>
</evidence>
<dbReference type="AlphaFoldDB" id="A0A8D8BBX9"/>
<protein>
    <submittedName>
        <fullName evidence="1">(northern house mosquito) hypothetical protein</fullName>
    </submittedName>
</protein>